<dbReference type="OrthoDB" id="6522758at2"/>
<dbReference type="Proteomes" id="UP000078410">
    <property type="component" value="Unassembled WGS sequence"/>
</dbReference>
<accession>A0A1B7IQ10</accession>
<proteinExistence type="predicted"/>
<feature type="transmembrane region" description="Helical" evidence="1">
    <location>
        <begin position="7"/>
        <end position="24"/>
    </location>
</feature>
<protein>
    <recommendedName>
        <fullName evidence="4">DUF2878 domain-containing protein</fullName>
    </recommendedName>
</protein>
<dbReference type="AlphaFoldDB" id="A0A1B7IQ10"/>
<keyword evidence="1" id="KW-1133">Transmembrane helix</keyword>
<feature type="transmembrane region" description="Helical" evidence="1">
    <location>
        <begin position="51"/>
        <end position="71"/>
    </location>
</feature>
<evidence type="ECO:0000313" key="3">
    <source>
        <dbReference type="Proteomes" id="UP000078410"/>
    </source>
</evidence>
<feature type="transmembrane region" description="Helical" evidence="1">
    <location>
        <begin position="106"/>
        <end position="123"/>
    </location>
</feature>
<evidence type="ECO:0008006" key="4">
    <source>
        <dbReference type="Google" id="ProtNLM"/>
    </source>
</evidence>
<dbReference type="InterPro" id="IPR021306">
    <property type="entry name" value="DUF2878"/>
</dbReference>
<keyword evidence="1" id="KW-0472">Membrane</keyword>
<feature type="transmembrane region" description="Helical" evidence="1">
    <location>
        <begin position="77"/>
        <end position="94"/>
    </location>
</feature>
<reference evidence="2 3" key="1">
    <citation type="submission" date="2016-04" db="EMBL/GenBank/DDBJ databases">
        <title>ATOL: Assembling a taxonomically balanced genome-scale reconstruction of the evolutionary history of the Enterobacteriaceae.</title>
        <authorList>
            <person name="Plunkett G.III."/>
            <person name="Neeno-Eckwall E.C."/>
            <person name="Glasner J.D."/>
            <person name="Perna N.T."/>
        </authorList>
    </citation>
    <scope>NUCLEOTIDE SEQUENCE [LARGE SCALE GENOMIC DNA]</scope>
    <source>
        <strain evidence="2 3">ATCC 51605</strain>
    </source>
</reference>
<name>A0A1B7IQ10_9ENTR</name>
<organism evidence="2 3">
    <name type="scientific">Buttiauxella brennerae ATCC 51605</name>
    <dbReference type="NCBI Taxonomy" id="1354251"/>
    <lineage>
        <taxon>Bacteria</taxon>
        <taxon>Pseudomonadati</taxon>
        <taxon>Pseudomonadota</taxon>
        <taxon>Gammaproteobacteria</taxon>
        <taxon>Enterobacterales</taxon>
        <taxon>Enterobacteriaceae</taxon>
        <taxon>Buttiauxella</taxon>
    </lineage>
</organism>
<dbReference type="RefSeq" id="WP_064558802.1">
    <property type="nucleotide sequence ID" value="NZ_LXER01000017.1"/>
</dbReference>
<sequence>MNRNVQVFAMAIAFDLYWTLVVLFREHGVILWLALAILACLMLSPAHRFYALLLAAVGSGLDALWALTGLIDFNGDALLPLWMLSLWLMFAVVWTRLTTTTTLPGWLLTLMATAGGPVAYLIGERLGAMTFLAPTFIVVSWMATGWLVLMLFFHVLIGRRA</sequence>
<dbReference type="PATRIC" id="fig|1354251.4.peg.1768"/>
<keyword evidence="1" id="KW-0812">Transmembrane</keyword>
<evidence type="ECO:0000313" key="2">
    <source>
        <dbReference type="EMBL" id="OAT31820.1"/>
    </source>
</evidence>
<feature type="transmembrane region" description="Helical" evidence="1">
    <location>
        <begin position="135"/>
        <end position="157"/>
    </location>
</feature>
<dbReference type="Pfam" id="PF11086">
    <property type="entry name" value="DUF2878"/>
    <property type="match status" value="1"/>
</dbReference>
<feature type="transmembrane region" description="Helical" evidence="1">
    <location>
        <begin position="30"/>
        <end position="46"/>
    </location>
</feature>
<comment type="caution">
    <text evidence="2">The sequence shown here is derived from an EMBL/GenBank/DDBJ whole genome shotgun (WGS) entry which is preliminary data.</text>
</comment>
<evidence type="ECO:0000256" key="1">
    <source>
        <dbReference type="SAM" id="Phobius"/>
    </source>
</evidence>
<gene>
    <name evidence="2" type="ORF">M975_1710</name>
</gene>
<dbReference type="EMBL" id="LXER01000017">
    <property type="protein sequence ID" value="OAT31820.1"/>
    <property type="molecule type" value="Genomic_DNA"/>
</dbReference>
<keyword evidence="3" id="KW-1185">Reference proteome</keyword>